<dbReference type="InterPro" id="IPR036640">
    <property type="entry name" value="ABC1_TM_sf"/>
</dbReference>
<evidence type="ECO:0000256" key="3">
    <source>
        <dbReference type="ARBA" id="ARBA00022475"/>
    </source>
</evidence>
<feature type="transmembrane region" description="Helical" evidence="9">
    <location>
        <begin position="268"/>
        <end position="291"/>
    </location>
</feature>
<keyword evidence="2" id="KW-0813">Transport</keyword>
<dbReference type="InterPro" id="IPR003593">
    <property type="entry name" value="AAA+_ATPase"/>
</dbReference>
<dbReference type="Gene3D" id="1.20.1560.10">
    <property type="entry name" value="ABC transporter type 1, transmembrane domain"/>
    <property type="match status" value="1"/>
</dbReference>
<evidence type="ECO:0000256" key="9">
    <source>
        <dbReference type="SAM" id="Phobius"/>
    </source>
</evidence>
<keyword evidence="8 9" id="KW-0472">Membrane</keyword>
<evidence type="ECO:0000256" key="6">
    <source>
        <dbReference type="ARBA" id="ARBA00022840"/>
    </source>
</evidence>
<keyword evidence="6 12" id="KW-0067">ATP-binding</keyword>
<proteinExistence type="predicted"/>
<evidence type="ECO:0000256" key="5">
    <source>
        <dbReference type="ARBA" id="ARBA00022741"/>
    </source>
</evidence>
<evidence type="ECO:0000313" key="12">
    <source>
        <dbReference type="EMBL" id="MBB5264754.1"/>
    </source>
</evidence>
<reference evidence="12 13" key="1">
    <citation type="submission" date="2020-08" db="EMBL/GenBank/DDBJ databases">
        <title>Genomic Encyclopedia of Type Strains, Phase IV (KMG-IV): sequencing the most valuable type-strain genomes for metagenomic binning, comparative biology and taxonomic classification.</title>
        <authorList>
            <person name="Goeker M."/>
        </authorList>
    </citation>
    <scope>NUCLEOTIDE SEQUENCE [LARGE SCALE GENOMIC DNA]</scope>
    <source>
        <strain evidence="12 13">DSM 106146</strain>
    </source>
</reference>
<evidence type="ECO:0000259" key="10">
    <source>
        <dbReference type="PROSITE" id="PS50893"/>
    </source>
</evidence>
<dbReference type="Pfam" id="PF00664">
    <property type="entry name" value="ABC_membrane"/>
    <property type="match status" value="1"/>
</dbReference>
<evidence type="ECO:0000313" key="13">
    <source>
        <dbReference type="Proteomes" id="UP000543642"/>
    </source>
</evidence>
<dbReference type="Pfam" id="PF00005">
    <property type="entry name" value="ABC_tran"/>
    <property type="match status" value="1"/>
</dbReference>
<dbReference type="GO" id="GO:0015421">
    <property type="term" value="F:ABC-type oligopeptide transporter activity"/>
    <property type="evidence" value="ECO:0007669"/>
    <property type="project" value="TreeGrafter"/>
</dbReference>
<keyword evidence="5" id="KW-0547">Nucleotide-binding</keyword>
<dbReference type="SUPFAM" id="SSF90123">
    <property type="entry name" value="ABC transporter transmembrane region"/>
    <property type="match status" value="1"/>
</dbReference>
<dbReference type="GO" id="GO:0005886">
    <property type="term" value="C:plasma membrane"/>
    <property type="evidence" value="ECO:0007669"/>
    <property type="project" value="UniProtKB-SubCell"/>
</dbReference>
<dbReference type="SUPFAM" id="SSF52540">
    <property type="entry name" value="P-loop containing nucleoside triphosphate hydrolases"/>
    <property type="match status" value="1"/>
</dbReference>
<gene>
    <name evidence="12" type="ORF">HNP82_001882</name>
</gene>
<dbReference type="InterPro" id="IPR039421">
    <property type="entry name" value="Type_1_exporter"/>
</dbReference>
<evidence type="ECO:0000256" key="7">
    <source>
        <dbReference type="ARBA" id="ARBA00022989"/>
    </source>
</evidence>
<feature type="domain" description="ABC transmembrane type-1" evidence="11">
    <location>
        <begin position="26"/>
        <end position="328"/>
    </location>
</feature>
<dbReference type="EMBL" id="JACHFW010000006">
    <property type="protein sequence ID" value="MBB5264754.1"/>
    <property type="molecule type" value="Genomic_DNA"/>
</dbReference>
<dbReference type="PROSITE" id="PS50893">
    <property type="entry name" value="ABC_TRANSPORTER_2"/>
    <property type="match status" value="1"/>
</dbReference>
<evidence type="ECO:0000259" key="11">
    <source>
        <dbReference type="PROSITE" id="PS50929"/>
    </source>
</evidence>
<dbReference type="Proteomes" id="UP000543642">
    <property type="component" value="Unassembled WGS sequence"/>
</dbReference>
<feature type="domain" description="ABC transporter" evidence="10">
    <location>
        <begin position="360"/>
        <end position="596"/>
    </location>
</feature>
<dbReference type="InterPro" id="IPR011527">
    <property type="entry name" value="ABC1_TM_dom"/>
</dbReference>
<dbReference type="InterPro" id="IPR027417">
    <property type="entry name" value="P-loop_NTPase"/>
</dbReference>
<dbReference type="PANTHER" id="PTHR43394">
    <property type="entry name" value="ATP-DEPENDENT PERMEASE MDL1, MITOCHONDRIAL"/>
    <property type="match status" value="1"/>
</dbReference>
<protein>
    <submittedName>
        <fullName evidence="12">ATP-binding cassette subfamily B protein</fullName>
    </submittedName>
</protein>
<dbReference type="Gene3D" id="3.40.50.300">
    <property type="entry name" value="P-loop containing nucleotide triphosphate hydrolases"/>
    <property type="match status" value="1"/>
</dbReference>
<name>A0A7W8HAF4_9FIRM</name>
<dbReference type="AlphaFoldDB" id="A0A7W8HAF4"/>
<evidence type="ECO:0000256" key="4">
    <source>
        <dbReference type="ARBA" id="ARBA00022692"/>
    </source>
</evidence>
<keyword evidence="13" id="KW-1185">Reference proteome</keyword>
<feature type="transmembrane region" description="Helical" evidence="9">
    <location>
        <begin position="164"/>
        <end position="181"/>
    </location>
</feature>
<sequence>MNASGKSMKKFRDIARFLKGSGHFLILALAAGMLTTLFNALTPQIIRFTVDHLTGEGTSGDGIIQAVFSQFLPDGQLQGNFLILAAAAVLISASCAGIFTYFSNVFMAKGSEGFLKSMRDQLYRHIQRLPYSWHGKNRTGDIIQRCTNDVEIIRQFICSQLMEVIRIVFLVVLYMAIMFSMNVKLSLIALAFIPVVVGYSLYFYSKISSSFLEADEAEGDLTAKVQENLTGVRVVRAFGREMYEIHRFDEKNDRFANLWIRVGRFMSVYWGAGDFLTGAQAMTILIAGTVFTVQGQMSLGDLIAFVSYNASLAWPIRSLGRVLSNMSKAGVSIDRVTYILDAQEEQDDPWEKEVPMDRDISFEHVHFAYEQDAPVLDDVSFTIPAGSTFAILGGTGSGKSTIVHLLDRLYDLDEGCGKITIGGVDIKNIKKGWVRKNIGMVLQEPFLYSRTIGENISIAKEHPQSHEIRESAGIACVDEAILQFENGYETMVGERGVTLSGGQKQRVAIARMLMQKAPIMVFDDSLSAVDAETDVKIRAALKESMGKSTVILISHRITTLMEADRIMVLDNGRVAEMGTHEELLAQGGIYSKIYDIQMNLDDEALKGGIACE</sequence>
<evidence type="ECO:0000256" key="1">
    <source>
        <dbReference type="ARBA" id="ARBA00004651"/>
    </source>
</evidence>
<dbReference type="SMART" id="SM00382">
    <property type="entry name" value="AAA"/>
    <property type="match status" value="1"/>
</dbReference>
<feature type="transmembrane region" description="Helical" evidence="9">
    <location>
        <begin position="187"/>
        <end position="204"/>
    </location>
</feature>
<dbReference type="GO" id="GO:0016887">
    <property type="term" value="F:ATP hydrolysis activity"/>
    <property type="evidence" value="ECO:0007669"/>
    <property type="project" value="InterPro"/>
</dbReference>
<dbReference type="RefSeq" id="WP_183773652.1">
    <property type="nucleotide sequence ID" value="NZ_CAWVEG010000152.1"/>
</dbReference>
<accession>A0A7W8HAF4</accession>
<dbReference type="PANTHER" id="PTHR43394:SF1">
    <property type="entry name" value="ATP-BINDING CASSETTE SUB-FAMILY B MEMBER 10, MITOCHONDRIAL"/>
    <property type="match status" value="1"/>
</dbReference>
<organism evidence="12 13">
    <name type="scientific">Catenibacillus scindens</name>
    <dbReference type="NCBI Taxonomy" id="673271"/>
    <lineage>
        <taxon>Bacteria</taxon>
        <taxon>Bacillati</taxon>
        <taxon>Bacillota</taxon>
        <taxon>Clostridia</taxon>
        <taxon>Lachnospirales</taxon>
        <taxon>Lachnospiraceae</taxon>
        <taxon>Catenibacillus</taxon>
    </lineage>
</organism>
<keyword evidence="4 9" id="KW-0812">Transmembrane</keyword>
<comment type="caution">
    <text evidence="12">The sequence shown here is derived from an EMBL/GenBank/DDBJ whole genome shotgun (WGS) entry which is preliminary data.</text>
</comment>
<dbReference type="PROSITE" id="PS00211">
    <property type="entry name" value="ABC_TRANSPORTER_1"/>
    <property type="match status" value="1"/>
</dbReference>
<evidence type="ECO:0000256" key="8">
    <source>
        <dbReference type="ARBA" id="ARBA00023136"/>
    </source>
</evidence>
<dbReference type="FunFam" id="3.40.50.300:FF:000221">
    <property type="entry name" value="Multidrug ABC transporter ATP-binding protein"/>
    <property type="match status" value="1"/>
</dbReference>
<feature type="transmembrane region" description="Helical" evidence="9">
    <location>
        <begin position="81"/>
        <end position="102"/>
    </location>
</feature>
<dbReference type="PROSITE" id="PS50929">
    <property type="entry name" value="ABC_TM1F"/>
    <property type="match status" value="1"/>
</dbReference>
<dbReference type="InterPro" id="IPR003439">
    <property type="entry name" value="ABC_transporter-like_ATP-bd"/>
</dbReference>
<comment type="subcellular location">
    <subcellularLocation>
        <location evidence="1">Cell membrane</location>
        <topology evidence="1">Multi-pass membrane protein</topology>
    </subcellularLocation>
</comment>
<keyword evidence="3" id="KW-1003">Cell membrane</keyword>
<evidence type="ECO:0000256" key="2">
    <source>
        <dbReference type="ARBA" id="ARBA00022448"/>
    </source>
</evidence>
<dbReference type="CDD" id="cd18542">
    <property type="entry name" value="ABC_6TM_YknU_like"/>
    <property type="match status" value="1"/>
</dbReference>
<keyword evidence="7 9" id="KW-1133">Transmembrane helix</keyword>
<dbReference type="InterPro" id="IPR017871">
    <property type="entry name" value="ABC_transporter-like_CS"/>
</dbReference>
<dbReference type="GO" id="GO:0005524">
    <property type="term" value="F:ATP binding"/>
    <property type="evidence" value="ECO:0007669"/>
    <property type="project" value="UniProtKB-KW"/>
</dbReference>